<dbReference type="SUPFAM" id="SSF46785">
    <property type="entry name" value="Winged helix' DNA-binding domain"/>
    <property type="match status" value="1"/>
</dbReference>
<sequence>MNSPAQPRFARVAAAIGDPTRALMLSRLLDGRFYTATELAQHAGVSAPTASQHLKLLLDEGLVRVRAQGRHRYYMLADGNVAHALEALLRVADGALPESTRWQAPAMRGLRHARSCYGHLAGVLGVDLCRCFMDNGWVEGDAQAYALTAEGQQRVGALGINVSAAYAANAVDAEPRQTRQLYACVDWSERRDHFAGPLAVALLDNFIERGWLRRSADTRELQLTSIGGSELPAWLART</sequence>
<dbReference type="InterPro" id="IPR001845">
    <property type="entry name" value="HTH_ArsR_DNA-bd_dom"/>
</dbReference>
<gene>
    <name evidence="2" type="ORF">GJ699_03515</name>
</gene>
<dbReference type="SMART" id="SM00418">
    <property type="entry name" value="HTH_ARSR"/>
    <property type="match status" value="1"/>
</dbReference>
<dbReference type="GO" id="GO:0010288">
    <property type="term" value="P:response to lead ion"/>
    <property type="evidence" value="ECO:0007669"/>
    <property type="project" value="TreeGrafter"/>
</dbReference>
<dbReference type="EMBL" id="WKJK01000002">
    <property type="protein sequence ID" value="MRW89045.1"/>
    <property type="molecule type" value="Genomic_DNA"/>
</dbReference>
<evidence type="ECO:0000313" key="3">
    <source>
        <dbReference type="Proteomes" id="UP000433309"/>
    </source>
</evidence>
<dbReference type="GO" id="GO:0046686">
    <property type="term" value="P:response to cadmium ion"/>
    <property type="evidence" value="ECO:0007669"/>
    <property type="project" value="TreeGrafter"/>
</dbReference>
<feature type="domain" description="HTH arsR-type" evidence="1">
    <location>
        <begin position="1"/>
        <end position="96"/>
    </location>
</feature>
<dbReference type="GO" id="GO:0097063">
    <property type="term" value="F:cadmium ion sensor activity"/>
    <property type="evidence" value="ECO:0007669"/>
    <property type="project" value="TreeGrafter"/>
</dbReference>
<dbReference type="NCBIfam" id="NF033788">
    <property type="entry name" value="HTH_metalloreg"/>
    <property type="match status" value="1"/>
</dbReference>
<dbReference type="PRINTS" id="PR00778">
    <property type="entry name" value="HTHARSR"/>
</dbReference>
<comment type="caution">
    <text evidence="2">The sequence shown here is derived from an EMBL/GenBank/DDBJ whole genome shotgun (WGS) entry which is preliminary data.</text>
</comment>
<dbReference type="Gene3D" id="1.10.10.10">
    <property type="entry name" value="Winged helix-like DNA-binding domain superfamily/Winged helix DNA-binding domain"/>
    <property type="match status" value="1"/>
</dbReference>
<accession>A0A6I2KT15</accession>
<evidence type="ECO:0000313" key="2">
    <source>
        <dbReference type="EMBL" id="MRW89045.1"/>
    </source>
</evidence>
<dbReference type="GO" id="GO:0032791">
    <property type="term" value="F:lead ion binding"/>
    <property type="evidence" value="ECO:0007669"/>
    <property type="project" value="TreeGrafter"/>
</dbReference>
<dbReference type="InterPro" id="IPR036390">
    <property type="entry name" value="WH_DNA-bd_sf"/>
</dbReference>
<dbReference type="Pfam" id="PF01022">
    <property type="entry name" value="HTH_5"/>
    <property type="match status" value="1"/>
</dbReference>
<keyword evidence="3" id="KW-1185">Reference proteome</keyword>
<organism evidence="2 3">
    <name type="scientific">Duganella guangzhouensis</name>
    <dbReference type="NCBI Taxonomy" id="2666084"/>
    <lineage>
        <taxon>Bacteria</taxon>
        <taxon>Pseudomonadati</taxon>
        <taxon>Pseudomonadota</taxon>
        <taxon>Betaproteobacteria</taxon>
        <taxon>Burkholderiales</taxon>
        <taxon>Oxalobacteraceae</taxon>
        <taxon>Telluria group</taxon>
        <taxon>Duganella</taxon>
    </lineage>
</organism>
<dbReference type="Proteomes" id="UP000433309">
    <property type="component" value="Unassembled WGS sequence"/>
</dbReference>
<dbReference type="RefSeq" id="WP_154373182.1">
    <property type="nucleotide sequence ID" value="NZ_WKJK01000002.1"/>
</dbReference>
<dbReference type="GO" id="GO:0003677">
    <property type="term" value="F:DNA binding"/>
    <property type="evidence" value="ECO:0007669"/>
    <property type="project" value="TreeGrafter"/>
</dbReference>
<name>A0A6I2KT15_9BURK</name>
<reference evidence="2 3" key="1">
    <citation type="submission" date="2019-11" db="EMBL/GenBank/DDBJ databases">
        <title>Novel species isolated from a subtropical stream in China.</title>
        <authorList>
            <person name="Lu H."/>
        </authorList>
    </citation>
    <scope>NUCLEOTIDE SEQUENCE [LARGE SCALE GENOMIC DNA]</scope>
    <source>
        <strain evidence="2 3">FT80W</strain>
    </source>
</reference>
<dbReference type="InterPro" id="IPR011991">
    <property type="entry name" value="ArsR-like_HTH"/>
</dbReference>
<proteinExistence type="predicted"/>
<dbReference type="PROSITE" id="PS50987">
    <property type="entry name" value="HTH_ARSR_2"/>
    <property type="match status" value="1"/>
</dbReference>
<dbReference type="CDD" id="cd00090">
    <property type="entry name" value="HTH_ARSR"/>
    <property type="match status" value="1"/>
</dbReference>
<dbReference type="PANTHER" id="PTHR39168">
    <property type="entry name" value="TRANSCRIPTIONAL REGULATOR-RELATED"/>
    <property type="match status" value="1"/>
</dbReference>
<dbReference type="GO" id="GO:0003700">
    <property type="term" value="F:DNA-binding transcription factor activity"/>
    <property type="evidence" value="ECO:0007669"/>
    <property type="project" value="InterPro"/>
</dbReference>
<protein>
    <submittedName>
        <fullName evidence="2">Metalloregulator ArsR/SmtB family transcription factor</fullName>
    </submittedName>
</protein>
<dbReference type="InterPro" id="IPR036388">
    <property type="entry name" value="WH-like_DNA-bd_sf"/>
</dbReference>
<dbReference type="InterPro" id="IPR052543">
    <property type="entry name" value="HTH_Metal-responsive_Reg"/>
</dbReference>
<evidence type="ECO:0000259" key="1">
    <source>
        <dbReference type="PROSITE" id="PS50987"/>
    </source>
</evidence>
<dbReference type="AlphaFoldDB" id="A0A6I2KT15"/>
<dbReference type="PANTHER" id="PTHR39168:SF2">
    <property type="entry name" value="HTH-TYPE TRANSCRIPTIONAL REGULATOR CMTR"/>
    <property type="match status" value="1"/>
</dbReference>